<organism evidence="1 2">
    <name type="scientific">Arthrobacter gyeryongensis</name>
    <dbReference type="NCBI Taxonomy" id="1650592"/>
    <lineage>
        <taxon>Bacteria</taxon>
        <taxon>Bacillati</taxon>
        <taxon>Actinomycetota</taxon>
        <taxon>Actinomycetes</taxon>
        <taxon>Micrococcales</taxon>
        <taxon>Micrococcaceae</taxon>
        <taxon>Arthrobacter</taxon>
    </lineage>
</organism>
<name>A0ABP9SWQ6_9MICC</name>
<dbReference type="Proteomes" id="UP001500200">
    <property type="component" value="Unassembled WGS sequence"/>
</dbReference>
<gene>
    <name evidence="1" type="ORF">GCM10023346_48140</name>
</gene>
<sequence length="58" mass="6463">MKHATGRGGYGPAFERETEPVRQDLLSGFVSFTADQTMTELQIDDAETYRLRARLASA</sequence>
<protein>
    <submittedName>
        <fullName evidence="1">Uncharacterized protein</fullName>
    </submittedName>
</protein>
<accession>A0ABP9SWQ6</accession>
<proteinExistence type="predicted"/>
<comment type="caution">
    <text evidence="1">The sequence shown here is derived from an EMBL/GenBank/DDBJ whole genome shotgun (WGS) entry which is preliminary data.</text>
</comment>
<dbReference type="EMBL" id="BAABKK010000038">
    <property type="protein sequence ID" value="GAA5202102.1"/>
    <property type="molecule type" value="Genomic_DNA"/>
</dbReference>
<evidence type="ECO:0000313" key="2">
    <source>
        <dbReference type="Proteomes" id="UP001500200"/>
    </source>
</evidence>
<evidence type="ECO:0000313" key="1">
    <source>
        <dbReference type="EMBL" id="GAA5202102.1"/>
    </source>
</evidence>
<dbReference type="RefSeq" id="WP_345453680.1">
    <property type="nucleotide sequence ID" value="NZ_BAABKK010000038.1"/>
</dbReference>
<reference evidence="2" key="1">
    <citation type="journal article" date="2019" name="Int. J. Syst. Evol. Microbiol.">
        <title>The Global Catalogue of Microorganisms (GCM) 10K type strain sequencing project: providing services to taxonomists for standard genome sequencing and annotation.</title>
        <authorList>
            <consortium name="The Broad Institute Genomics Platform"/>
            <consortium name="The Broad Institute Genome Sequencing Center for Infectious Disease"/>
            <person name="Wu L."/>
            <person name="Ma J."/>
        </authorList>
    </citation>
    <scope>NUCLEOTIDE SEQUENCE [LARGE SCALE GENOMIC DNA]</scope>
    <source>
        <strain evidence="2">JCM 18514</strain>
    </source>
</reference>
<keyword evidence="2" id="KW-1185">Reference proteome</keyword>